<dbReference type="InterPro" id="IPR036259">
    <property type="entry name" value="MFS_trans_sf"/>
</dbReference>
<dbReference type="InterPro" id="IPR010290">
    <property type="entry name" value="TM_effector"/>
</dbReference>
<evidence type="ECO:0000256" key="2">
    <source>
        <dbReference type="ARBA" id="ARBA00022448"/>
    </source>
</evidence>
<gene>
    <name evidence="9" type="ORF">A2693_02595</name>
</gene>
<feature type="transmembrane region" description="Helical" evidence="7">
    <location>
        <begin position="374"/>
        <end position="396"/>
    </location>
</feature>
<comment type="subcellular location">
    <subcellularLocation>
        <location evidence="1">Cell membrane</location>
        <topology evidence="1">Multi-pass membrane protein</topology>
    </subcellularLocation>
</comment>
<dbReference type="Pfam" id="PF05977">
    <property type="entry name" value="MFS_3"/>
    <property type="match status" value="1"/>
</dbReference>
<evidence type="ECO:0000313" key="10">
    <source>
        <dbReference type="Proteomes" id="UP000178577"/>
    </source>
</evidence>
<feature type="transmembrane region" description="Helical" evidence="7">
    <location>
        <begin position="74"/>
        <end position="95"/>
    </location>
</feature>
<evidence type="ECO:0000313" key="9">
    <source>
        <dbReference type="EMBL" id="OGD88258.1"/>
    </source>
</evidence>
<dbReference type="GO" id="GO:0005886">
    <property type="term" value="C:plasma membrane"/>
    <property type="evidence" value="ECO:0007669"/>
    <property type="project" value="UniProtKB-SubCell"/>
</dbReference>
<reference evidence="9 10" key="1">
    <citation type="journal article" date="2016" name="Nat. Commun.">
        <title>Thousands of microbial genomes shed light on interconnected biogeochemical processes in an aquifer system.</title>
        <authorList>
            <person name="Anantharaman K."/>
            <person name="Brown C.T."/>
            <person name="Hug L.A."/>
            <person name="Sharon I."/>
            <person name="Castelle C.J."/>
            <person name="Probst A.J."/>
            <person name="Thomas B.C."/>
            <person name="Singh A."/>
            <person name="Wilkins M.J."/>
            <person name="Karaoz U."/>
            <person name="Brodie E.L."/>
            <person name="Williams K.H."/>
            <person name="Hubbard S.S."/>
            <person name="Banfield J.F."/>
        </authorList>
    </citation>
    <scope>NUCLEOTIDE SEQUENCE [LARGE SCALE GENOMIC DNA]</scope>
</reference>
<protein>
    <recommendedName>
        <fullName evidence="8">Major facilitator superfamily (MFS) profile domain-containing protein</fullName>
    </recommendedName>
</protein>
<dbReference type="PANTHER" id="PTHR23513">
    <property type="entry name" value="INTEGRAL MEMBRANE EFFLUX PROTEIN-RELATED"/>
    <property type="match status" value="1"/>
</dbReference>
<sequence length="436" mass="46586">MSKKEILAQEDLEITAATAGAAPIILPGRVISIFPALAHRNFQLYFAGQAISLIGFWLQQVGMGWYVFQLTHSAFWVGTVAALGGLPFLFVTPFAGVFIDKVNRQNLLIWTQVVDAFIALVLGALIITHSAGLAIIIPLVAVNGLIGAVDLPARLTFIVEMVGKRDLASAIPINNAVFNGARFVGPALAGALIASFGVGWTFILNALSYIPGIWAIYAMRPVYNYRPEVDIHPLESLKTGLRYSFTHSQISIFITLAALSAIFIWPYQTLMPVIAQNVFHTGAGGYGSLLSAIGAGSLAGAIFASAMSRKDNKGILILAGLVISSLALILFTLNRNFAVAHVLLFIIGFALLIEVATLNTLVQLVSPDNMRGRIMAVYITMFVGMMPLGNALSGIIAQKTSAMFTIGLGAVIVFLVGIALYLKGTFSNFSKNDLPV</sequence>
<keyword evidence="5 7" id="KW-1133">Transmembrane helix</keyword>
<dbReference type="AlphaFoldDB" id="A0A1F5G8S2"/>
<keyword evidence="2" id="KW-0813">Transport</keyword>
<feature type="transmembrane region" description="Helical" evidence="7">
    <location>
        <begin position="339"/>
        <end position="362"/>
    </location>
</feature>
<evidence type="ECO:0000256" key="6">
    <source>
        <dbReference type="ARBA" id="ARBA00023136"/>
    </source>
</evidence>
<feature type="transmembrane region" description="Helical" evidence="7">
    <location>
        <begin position="285"/>
        <end position="303"/>
    </location>
</feature>
<evidence type="ECO:0000256" key="3">
    <source>
        <dbReference type="ARBA" id="ARBA00022475"/>
    </source>
</evidence>
<dbReference type="Proteomes" id="UP000178577">
    <property type="component" value="Unassembled WGS sequence"/>
</dbReference>
<dbReference type="GO" id="GO:0022857">
    <property type="term" value="F:transmembrane transporter activity"/>
    <property type="evidence" value="ECO:0007669"/>
    <property type="project" value="InterPro"/>
</dbReference>
<keyword evidence="6 7" id="KW-0472">Membrane</keyword>
<name>A0A1F5G8S2_9BACT</name>
<evidence type="ECO:0000256" key="1">
    <source>
        <dbReference type="ARBA" id="ARBA00004651"/>
    </source>
</evidence>
<feature type="transmembrane region" description="Helical" evidence="7">
    <location>
        <begin position="202"/>
        <end position="223"/>
    </location>
</feature>
<dbReference type="Gene3D" id="1.20.1250.20">
    <property type="entry name" value="MFS general substrate transporter like domains"/>
    <property type="match status" value="1"/>
</dbReference>
<keyword evidence="4 7" id="KW-0812">Transmembrane</keyword>
<evidence type="ECO:0000256" key="7">
    <source>
        <dbReference type="SAM" id="Phobius"/>
    </source>
</evidence>
<feature type="transmembrane region" description="Helical" evidence="7">
    <location>
        <begin position="244"/>
        <end position="265"/>
    </location>
</feature>
<organism evidence="9 10">
    <name type="scientific">Candidatus Curtissbacteria bacterium RIFCSPHIGHO2_01_FULL_40_12</name>
    <dbReference type="NCBI Taxonomy" id="1797710"/>
    <lineage>
        <taxon>Bacteria</taxon>
        <taxon>Candidatus Curtissiibacteriota</taxon>
    </lineage>
</organism>
<dbReference type="EMBL" id="MFAY01000044">
    <property type="protein sequence ID" value="OGD88258.1"/>
    <property type="molecule type" value="Genomic_DNA"/>
</dbReference>
<feature type="transmembrane region" description="Helical" evidence="7">
    <location>
        <begin position="402"/>
        <end position="422"/>
    </location>
</feature>
<evidence type="ECO:0000256" key="4">
    <source>
        <dbReference type="ARBA" id="ARBA00022692"/>
    </source>
</evidence>
<feature type="transmembrane region" description="Helical" evidence="7">
    <location>
        <begin position="44"/>
        <end position="68"/>
    </location>
</feature>
<feature type="domain" description="Major facilitator superfamily (MFS) profile" evidence="8">
    <location>
        <begin position="36"/>
        <end position="425"/>
    </location>
</feature>
<dbReference type="PROSITE" id="PS50850">
    <property type="entry name" value="MFS"/>
    <property type="match status" value="1"/>
</dbReference>
<evidence type="ECO:0000259" key="8">
    <source>
        <dbReference type="PROSITE" id="PS50850"/>
    </source>
</evidence>
<comment type="caution">
    <text evidence="9">The sequence shown here is derived from an EMBL/GenBank/DDBJ whole genome shotgun (WGS) entry which is preliminary data.</text>
</comment>
<keyword evidence="3" id="KW-1003">Cell membrane</keyword>
<evidence type="ECO:0000256" key="5">
    <source>
        <dbReference type="ARBA" id="ARBA00022989"/>
    </source>
</evidence>
<dbReference type="PANTHER" id="PTHR23513:SF11">
    <property type="entry name" value="STAPHYLOFERRIN A TRANSPORTER"/>
    <property type="match status" value="1"/>
</dbReference>
<accession>A0A1F5G8S2</accession>
<dbReference type="SUPFAM" id="SSF103473">
    <property type="entry name" value="MFS general substrate transporter"/>
    <property type="match status" value="1"/>
</dbReference>
<proteinExistence type="predicted"/>
<dbReference type="CDD" id="cd06173">
    <property type="entry name" value="MFS_MefA_like"/>
    <property type="match status" value="1"/>
</dbReference>
<dbReference type="InterPro" id="IPR020846">
    <property type="entry name" value="MFS_dom"/>
</dbReference>
<feature type="transmembrane region" description="Helical" evidence="7">
    <location>
        <begin position="315"/>
        <end position="333"/>
    </location>
</feature>